<evidence type="ECO:0000256" key="6">
    <source>
        <dbReference type="ARBA" id="ARBA00022918"/>
    </source>
</evidence>
<keyword evidence="1" id="KW-0808">Transferase</keyword>
<keyword evidence="5" id="KW-0378">Hydrolase</keyword>
<dbReference type="GO" id="GO:0016787">
    <property type="term" value="F:hydrolase activity"/>
    <property type="evidence" value="ECO:0007669"/>
    <property type="project" value="UniProtKB-KW"/>
</dbReference>
<keyword evidence="2" id="KW-0548">Nucleotidyltransferase</keyword>
<dbReference type="AlphaFoldDB" id="A0A4C1U1B4"/>
<proteinExistence type="predicted"/>
<dbReference type="EMBL" id="BGZK01000114">
    <property type="protein sequence ID" value="GBP20018.1"/>
    <property type="molecule type" value="Genomic_DNA"/>
</dbReference>
<evidence type="ECO:0000313" key="8">
    <source>
        <dbReference type="EMBL" id="GBP20018.1"/>
    </source>
</evidence>
<evidence type="ECO:0000256" key="3">
    <source>
        <dbReference type="ARBA" id="ARBA00022722"/>
    </source>
</evidence>
<feature type="domain" description="Reverse transcriptase RNase H-like" evidence="7">
    <location>
        <begin position="4"/>
        <end position="47"/>
    </location>
</feature>
<dbReference type="InterPro" id="IPR043502">
    <property type="entry name" value="DNA/RNA_pol_sf"/>
</dbReference>
<dbReference type="OrthoDB" id="425619at2759"/>
<dbReference type="SUPFAM" id="SSF56672">
    <property type="entry name" value="DNA/RNA polymerases"/>
    <property type="match status" value="1"/>
</dbReference>
<dbReference type="Pfam" id="PF17917">
    <property type="entry name" value="RT_RNaseH"/>
    <property type="match status" value="1"/>
</dbReference>
<name>A0A4C1U1B4_EUMVA</name>
<keyword evidence="4" id="KW-0255">Endonuclease</keyword>
<protein>
    <submittedName>
        <fullName evidence="8">Retrovirus-related Pol polyprotein from transposon 17.6</fullName>
    </submittedName>
</protein>
<evidence type="ECO:0000313" key="9">
    <source>
        <dbReference type="Proteomes" id="UP000299102"/>
    </source>
</evidence>
<evidence type="ECO:0000256" key="4">
    <source>
        <dbReference type="ARBA" id="ARBA00022759"/>
    </source>
</evidence>
<keyword evidence="9" id="KW-1185">Reference proteome</keyword>
<dbReference type="InterPro" id="IPR050951">
    <property type="entry name" value="Retrovirus_Pol_polyprotein"/>
</dbReference>
<dbReference type="PANTHER" id="PTHR37984">
    <property type="entry name" value="PROTEIN CBG26694"/>
    <property type="match status" value="1"/>
</dbReference>
<organism evidence="8 9">
    <name type="scientific">Eumeta variegata</name>
    <name type="common">Bagworm moth</name>
    <name type="synonym">Eumeta japonica</name>
    <dbReference type="NCBI Taxonomy" id="151549"/>
    <lineage>
        <taxon>Eukaryota</taxon>
        <taxon>Metazoa</taxon>
        <taxon>Ecdysozoa</taxon>
        <taxon>Arthropoda</taxon>
        <taxon>Hexapoda</taxon>
        <taxon>Insecta</taxon>
        <taxon>Pterygota</taxon>
        <taxon>Neoptera</taxon>
        <taxon>Endopterygota</taxon>
        <taxon>Lepidoptera</taxon>
        <taxon>Glossata</taxon>
        <taxon>Ditrysia</taxon>
        <taxon>Tineoidea</taxon>
        <taxon>Psychidae</taxon>
        <taxon>Oiketicinae</taxon>
        <taxon>Eumeta</taxon>
    </lineage>
</organism>
<dbReference type="GO" id="GO:0003964">
    <property type="term" value="F:RNA-directed DNA polymerase activity"/>
    <property type="evidence" value="ECO:0007669"/>
    <property type="project" value="UniProtKB-KW"/>
</dbReference>
<accession>A0A4C1U1B4</accession>
<dbReference type="Proteomes" id="UP000299102">
    <property type="component" value="Unassembled WGS sequence"/>
</dbReference>
<comment type="caution">
    <text evidence="8">The sequence shown here is derived from an EMBL/GenBank/DDBJ whole genome shotgun (WGS) entry which is preliminary data.</text>
</comment>
<keyword evidence="3" id="KW-0540">Nuclease</keyword>
<dbReference type="InterPro" id="IPR041373">
    <property type="entry name" value="RT_RNaseH"/>
</dbReference>
<evidence type="ECO:0000256" key="5">
    <source>
        <dbReference type="ARBA" id="ARBA00022801"/>
    </source>
</evidence>
<evidence type="ECO:0000256" key="1">
    <source>
        <dbReference type="ARBA" id="ARBA00022679"/>
    </source>
</evidence>
<sequence length="83" mass="9275">MGREKFRGFIDGHPVHVGSDHQPLKWLLTLKSPAGRLVRWAMKLQSFNLQVSYTPGKANVLADSLSRPPLRRKPVNLVTSAPC</sequence>
<dbReference type="STRING" id="151549.A0A4C1U1B4"/>
<gene>
    <name evidence="8" type="primary">pol</name>
    <name evidence="8" type="ORF">EVAR_13784_1</name>
</gene>
<evidence type="ECO:0000256" key="2">
    <source>
        <dbReference type="ARBA" id="ARBA00022695"/>
    </source>
</evidence>
<dbReference type="PANTHER" id="PTHR37984:SF5">
    <property type="entry name" value="PROTEIN NYNRIN-LIKE"/>
    <property type="match status" value="1"/>
</dbReference>
<dbReference type="GO" id="GO:0004519">
    <property type="term" value="F:endonuclease activity"/>
    <property type="evidence" value="ECO:0007669"/>
    <property type="project" value="UniProtKB-KW"/>
</dbReference>
<keyword evidence="6" id="KW-0695">RNA-directed DNA polymerase</keyword>
<evidence type="ECO:0000259" key="7">
    <source>
        <dbReference type="Pfam" id="PF17917"/>
    </source>
</evidence>
<reference evidence="8 9" key="1">
    <citation type="journal article" date="2019" name="Commun. Biol.">
        <title>The bagworm genome reveals a unique fibroin gene that provides high tensile strength.</title>
        <authorList>
            <person name="Kono N."/>
            <person name="Nakamura H."/>
            <person name="Ohtoshi R."/>
            <person name="Tomita M."/>
            <person name="Numata K."/>
            <person name="Arakawa K."/>
        </authorList>
    </citation>
    <scope>NUCLEOTIDE SEQUENCE [LARGE SCALE GENOMIC DNA]</scope>
</reference>